<proteinExistence type="predicted"/>
<dbReference type="RefSeq" id="WP_266066213.1">
    <property type="nucleotide sequence ID" value="NZ_JAPHQB010000015.1"/>
</dbReference>
<sequence>MQGEYWVIRTDEQKAAAMGHLACIRPDPSAPVAIKVEPYKRRRSDLQNRFLWGWIYAELERQLADAGIVINCDDGTEHPYTKDVLHEIFKAKFLAVGSIEAKGRSLTLYKSTTELSTAQFSEFVENVRRFAYQFWGVTIQDPVDRYYQTILEEIRGDTGKR</sequence>
<dbReference type="Pfam" id="PF05772">
    <property type="entry name" value="NinB"/>
    <property type="match status" value="1"/>
</dbReference>
<dbReference type="Proteomes" id="UP001209730">
    <property type="component" value="Unassembled WGS sequence"/>
</dbReference>
<protein>
    <submittedName>
        <fullName evidence="1">Recombination protein NinB</fullName>
    </submittedName>
</protein>
<gene>
    <name evidence="1" type="ORF">OQJ68_10640</name>
</gene>
<evidence type="ECO:0000313" key="1">
    <source>
        <dbReference type="EMBL" id="MCX2802242.1"/>
    </source>
</evidence>
<dbReference type="SUPFAM" id="SSF103370">
    <property type="entry name" value="NinB"/>
    <property type="match status" value="1"/>
</dbReference>
<comment type="caution">
    <text evidence="1">The sequence shown here is derived from an EMBL/GenBank/DDBJ whole genome shotgun (WGS) entry which is preliminary data.</text>
</comment>
<dbReference type="InterPro" id="IPR036619">
    <property type="entry name" value="NinB_sf"/>
</dbReference>
<organism evidence="1 2">
    <name type="scientific">Microbulbifer thermotolerans</name>
    <dbReference type="NCBI Taxonomy" id="252514"/>
    <lineage>
        <taxon>Bacteria</taxon>
        <taxon>Pseudomonadati</taxon>
        <taxon>Pseudomonadota</taxon>
        <taxon>Gammaproteobacteria</taxon>
        <taxon>Cellvibrionales</taxon>
        <taxon>Microbulbiferaceae</taxon>
        <taxon>Microbulbifer</taxon>
    </lineage>
</organism>
<dbReference type="InterPro" id="IPR008711">
    <property type="entry name" value="Recombinase_NinB"/>
</dbReference>
<dbReference type="AlphaFoldDB" id="A0AB35HXC5"/>
<dbReference type="EMBL" id="JAPHQB010000015">
    <property type="protein sequence ID" value="MCX2802242.1"/>
    <property type="molecule type" value="Genomic_DNA"/>
</dbReference>
<reference evidence="1" key="1">
    <citation type="submission" date="2022-11" db="EMBL/GenBank/DDBJ databases">
        <title>Chitin-degrading and fungicidal potential of chitinolytic bacterial strains from marine environment of the Pacific Ocean regions.</title>
        <authorList>
            <person name="Pentekhina I."/>
            <person name="Nedashkovskaya O."/>
            <person name="Seitkalieva A."/>
            <person name="Podvolotskaya A."/>
            <person name="Tekutyeva L."/>
            <person name="Balabanova L."/>
        </authorList>
    </citation>
    <scope>NUCLEOTIDE SEQUENCE</scope>
    <source>
        <strain evidence="1">KMM 6838</strain>
    </source>
</reference>
<accession>A0AB35HXC5</accession>
<evidence type="ECO:0000313" key="2">
    <source>
        <dbReference type="Proteomes" id="UP001209730"/>
    </source>
</evidence>
<dbReference type="Gene3D" id="1.10.3790.10">
    <property type="entry name" value="NinB"/>
    <property type="match status" value="1"/>
</dbReference>
<name>A0AB35HXC5_MICTH</name>